<feature type="compositionally biased region" description="Low complexity" evidence="1">
    <location>
        <begin position="57"/>
        <end position="73"/>
    </location>
</feature>
<dbReference type="SUPFAM" id="SSF109993">
    <property type="entry name" value="VPS9 domain"/>
    <property type="match status" value="1"/>
</dbReference>
<dbReference type="InterPro" id="IPR045046">
    <property type="entry name" value="Vps9-like"/>
</dbReference>
<dbReference type="GO" id="GO:0005085">
    <property type="term" value="F:guanyl-nucleotide exchange factor activity"/>
    <property type="evidence" value="ECO:0007669"/>
    <property type="project" value="InterPro"/>
</dbReference>
<dbReference type="InterPro" id="IPR009060">
    <property type="entry name" value="UBA-like_sf"/>
</dbReference>
<dbReference type="InterPro" id="IPR041545">
    <property type="entry name" value="DUF5601"/>
</dbReference>
<dbReference type="PROSITE" id="PS51205">
    <property type="entry name" value="VPS9"/>
    <property type="match status" value="1"/>
</dbReference>
<feature type="domain" description="CUE" evidence="2">
    <location>
        <begin position="826"/>
        <end position="869"/>
    </location>
</feature>
<reference evidence="4 5" key="1">
    <citation type="submission" date="2019-10" db="EMBL/GenBank/DDBJ databases">
        <authorList>
            <person name="Palmer J.M."/>
        </authorList>
    </citation>
    <scope>NUCLEOTIDE SEQUENCE [LARGE SCALE GENOMIC DNA]</scope>
    <source>
        <strain evidence="4 5">TWF718</strain>
    </source>
</reference>
<gene>
    <name evidence="4" type="ORF">TWF718_000267</name>
</gene>
<dbReference type="PANTHER" id="PTHR23101:SF25">
    <property type="entry name" value="GTPASE-ACTIVATING PROTEIN AND VPS9 DOMAIN-CONTAINING PROTEIN 1"/>
    <property type="match status" value="1"/>
</dbReference>
<dbReference type="GO" id="GO:0005829">
    <property type="term" value="C:cytosol"/>
    <property type="evidence" value="ECO:0007669"/>
    <property type="project" value="TreeGrafter"/>
</dbReference>
<feature type="compositionally biased region" description="Polar residues" evidence="1">
    <location>
        <begin position="302"/>
        <end position="312"/>
    </location>
</feature>
<dbReference type="InterPro" id="IPR003892">
    <property type="entry name" value="CUE"/>
</dbReference>
<evidence type="ECO:0000313" key="5">
    <source>
        <dbReference type="Proteomes" id="UP001313282"/>
    </source>
</evidence>
<dbReference type="SMART" id="SM00546">
    <property type="entry name" value="CUE"/>
    <property type="match status" value="1"/>
</dbReference>
<evidence type="ECO:0000313" key="4">
    <source>
        <dbReference type="EMBL" id="KAK6355888.1"/>
    </source>
</evidence>
<evidence type="ECO:0000256" key="1">
    <source>
        <dbReference type="SAM" id="MobiDB-lite"/>
    </source>
</evidence>
<dbReference type="GO" id="GO:0031267">
    <property type="term" value="F:small GTPase binding"/>
    <property type="evidence" value="ECO:0007669"/>
    <property type="project" value="TreeGrafter"/>
</dbReference>
<protein>
    <submittedName>
        <fullName evidence="4">Uncharacterized protein</fullName>
    </submittedName>
</protein>
<feature type="compositionally biased region" description="Low complexity" evidence="1">
    <location>
        <begin position="731"/>
        <end position="741"/>
    </location>
</feature>
<accession>A0AAN8RLZ8</accession>
<dbReference type="InterPro" id="IPR041804">
    <property type="entry name" value="Vps9_CUE"/>
</dbReference>
<dbReference type="Pfam" id="PF02845">
    <property type="entry name" value="CUE"/>
    <property type="match status" value="1"/>
</dbReference>
<feature type="region of interest" description="Disordered" evidence="1">
    <location>
        <begin position="1"/>
        <end position="351"/>
    </location>
</feature>
<feature type="compositionally biased region" description="Polar residues" evidence="1">
    <location>
        <begin position="760"/>
        <end position="783"/>
    </location>
</feature>
<evidence type="ECO:0000259" key="3">
    <source>
        <dbReference type="PROSITE" id="PS51205"/>
    </source>
</evidence>
<sequence length="869" mass="93622">MQEDTALHADKHHHHHHLTTSDDKDTITTTTTSSNVSIMTDAKEWEEEEEEQSSINTPGPAAGPAAAVDPTDPSDLSTPLSKLDISPPKSPTTPKESRSQSLPSSPPAPAPPPKDKPLPTPEDILSKAETAQTSSSTSTSTSTPTPIPIPTPTTPTTPSTATATATATAGSSTSTSNNNSALPALPRSENGRLHPGYPPKSHGRSLSGSSILDASEEEEGQDTKGEIRSIMSQFSPKLSPQSEPEDSKLSPSPSPTATNNNESSLSEKTPASHIPPRTSSLENLRPAANTSTAAAAANTNTPRSPSIASTSTGEKHLPPQLNRRFSTTLDPHSPVEPAPPPPAPDPEPPQPFDFHRFLEQLRHRTADPVARFLRSFLNEFGKRQWVVHEQVKIIADFLDFIHNKMALCDVWREVSDLEFDNAKEGMEKLVMNRLYTQTFSPAIAPPPSPLDKRGKRRHNPNMPGRRGQHQEDVERDEVLAQKVAIYRWVREEHLDIKPVGESGRKFLSLAVQELLKINNYRAPRDKVICVLNCCKVIFGLLRHANSTQSADDFVPLLIYVVLRANPEHLVSNIQYILRFRNPDKLGGEAGYYLSSLSGAIQFIEGLDRNSLTINDEDFERNVEEAVRQIAEVKEPISPVVGSTPRGSVSAEGGQGPPQGGVSAVSGTSGRSVSMSAAALAADTQERASTERRRSVDTNANAGNGDEEKAAVAGLLRTIQKPLSTIGRIFGDDSSSQQSQQDTTRQLHPVTVDAGPVSTPLPGNTPRTSPRPNSRDGSQVQQGQNPPPTNGFPGARYLQPEALEAAESAARQASAETAEAVRIQRAEHENVVGILSAMFPDLDKDIIDDVVRLKDGRVGLAVDACLALSS</sequence>
<feature type="region of interest" description="Disordered" evidence="1">
    <location>
        <begin position="636"/>
        <end position="707"/>
    </location>
</feature>
<dbReference type="CDD" id="cd14369">
    <property type="entry name" value="CUE_VPS9_like"/>
    <property type="match status" value="1"/>
</dbReference>
<dbReference type="EMBL" id="JAVHNR010000001">
    <property type="protein sequence ID" value="KAK6355888.1"/>
    <property type="molecule type" value="Genomic_DNA"/>
</dbReference>
<feature type="compositionally biased region" description="Polar residues" evidence="1">
    <location>
        <begin position="249"/>
        <end position="269"/>
    </location>
</feature>
<feature type="compositionally biased region" description="Polar residues" evidence="1">
    <location>
        <begin position="230"/>
        <end position="242"/>
    </location>
</feature>
<keyword evidence="5" id="KW-1185">Reference proteome</keyword>
<comment type="caution">
    <text evidence="4">The sequence shown here is derived from an EMBL/GenBank/DDBJ whole genome shotgun (WGS) entry which is preliminary data.</text>
</comment>
<dbReference type="GO" id="GO:0043130">
    <property type="term" value="F:ubiquitin binding"/>
    <property type="evidence" value="ECO:0007669"/>
    <property type="project" value="InterPro"/>
</dbReference>
<dbReference type="InterPro" id="IPR037191">
    <property type="entry name" value="VPS9_dom_sf"/>
</dbReference>
<dbReference type="Gene3D" id="1.20.1050.80">
    <property type="entry name" value="VPS9 domain"/>
    <property type="match status" value="1"/>
</dbReference>
<proteinExistence type="predicted"/>
<feature type="region of interest" description="Disordered" evidence="1">
    <location>
        <begin position="445"/>
        <end position="472"/>
    </location>
</feature>
<feature type="compositionally biased region" description="Pro residues" evidence="1">
    <location>
        <begin position="145"/>
        <end position="155"/>
    </location>
</feature>
<organism evidence="4 5">
    <name type="scientific">Orbilia javanica</name>
    <dbReference type="NCBI Taxonomy" id="47235"/>
    <lineage>
        <taxon>Eukaryota</taxon>
        <taxon>Fungi</taxon>
        <taxon>Dikarya</taxon>
        <taxon>Ascomycota</taxon>
        <taxon>Pezizomycotina</taxon>
        <taxon>Orbiliomycetes</taxon>
        <taxon>Orbiliales</taxon>
        <taxon>Orbiliaceae</taxon>
        <taxon>Orbilia</taxon>
    </lineage>
</organism>
<feature type="compositionally biased region" description="Basic and acidic residues" evidence="1">
    <location>
        <begin position="683"/>
        <end position="695"/>
    </location>
</feature>
<dbReference type="SUPFAM" id="SSF46934">
    <property type="entry name" value="UBA-like"/>
    <property type="match status" value="1"/>
</dbReference>
<dbReference type="Gene3D" id="1.10.246.120">
    <property type="match status" value="1"/>
</dbReference>
<dbReference type="GO" id="GO:0016192">
    <property type="term" value="P:vesicle-mediated transport"/>
    <property type="evidence" value="ECO:0007669"/>
    <property type="project" value="InterPro"/>
</dbReference>
<feature type="compositionally biased region" description="Low complexity" evidence="1">
    <location>
        <begin position="130"/>
        <end position="144"/>
    </location>
</feature>
<dbReference type="InterPro" id="IPR003123">
    <property type="entry name" value="VPS9"/>
</dbReference>
<dbReference type="Gene3D" id="1.10.8.10">
    <property type="entry name" value="DNA helicase RuvA subunit, C-terminal domain"/>
    <property type="match status" value="1"/>
</dbReference>
<dbReference type="PANTHER" id="PTHR23101">
    <property type="entry name" value="RAB GDP/GTP EXCHANGE FACTOR"/>
    <property type="match status" value="1"/>
</dbReference>
<feature type="region of interest" description="Disordered" evidence="1">
    <location>
        <begin position="726"/>
        <end position="795"/>
    </location>
</feature>
<dbReference type="GO" id="GO:0030139">
    <property type="term" value="C:endocytic vesicle"/>
    <property type="evidence" value="ECO:0007669"/>
    <property type="project" value="TreeGrafter"/>
</dbReference>
<dbReference type="Proteomes" id="UP001313282">
    <property type="component" value="Unassembled WGS sequence"/>
</dbReference>
<dbReference type="SMART" id="SM00167">
    <property type="entry name" value="VPS9"/>
    <property type="match status" value="1"/>
</dbReference>
<dbReference type="Pfam" id="PF02204">
    <property type="entry name" value="VPS9"/>
    <property type="match status" value="1"/>
</dbReference>
<feature type="compositionally biased region" description="Low complexity" evidence="1">
    <location>
        <begin position="156"/>
        <end position="176"/>
    </location>
</feature>
<feature type="compositionally biased region" description="Polar residues" evidence="1">
    <location>
        <begin position="664"/>
        <end position="674"/>
    </location>
</feature>
<name>A0AAN8RLZ8_9PEZI</name>
<feature type="compositionally biased region" description="Low complexity" evidence="1">
    <location>
        <begin position="287"/>
        <end position="301"/>
    </location>
</feature>
<dbReference type="AlphaFoldDB" id="A0AAN8RLZ8"/>
<evidence type="ECO:0000259" key="2">
    <source>
        <dbReference type="PROSITE" id="PS51140"/>
    </source>
</evidence>
<feature type="domain" description="VPS9" evidence="3">
    <location>
        <begin position="473"/>
        <end position="612"/>
    </location>
</feature>
<dbReference type="PROSITE" id="PS51140">
    <property type="entry name" value="CUE"/>
    <property type="match status" value="1"/>
</dbReference>
<dbReference type="Pfam" id="PF18151">
    <property type="entry name" value="DUF5601"/>
    <property type="match status" value="1"/>
</dbReference>
<feature type="compositionally biased region" description="Pro residues" evidence="1">
    <location>
        <begin position="334"/>
        <end position="351"/>
    </location>
</feature>